<accession>A0A0M8NZX4</accession>
<proteinExistence type="predicted"/>
<dbReference type="EMBL" id="LHQQ01000100">
    <property type="protein sequence ID" value="KOS42666.1"/>
    <property type="molecule type" value="Genomic_DNA"/>
</dbReference>
<reference evidence="1 2" key="1">
    <citation type="submission" date="2015-08" db="EMBL/GenBank/DDBJ databases">
        <title>Genome sequencing of Penicillium nordicum.</title>
        <authorList>
            <person name="Nguyen H.D."/>
            <person name="Seifert K.A."/>
        </authorList>
    </citation>
    <scope>NUCLEOTIDE SEQUENCE [LARGE SCALE GENOMIC DNA]</scope>
    <source>
        <strain evidence="1 2">DAOMC 185683</strain>
    </source>
</reference>
<dbReference type="AlphaFoldDB" id="A0A0M8NZX4"/>
<protein>
    <submittedName>
        <fullName evidence="1">Uncharacterized protein</fullName>
    </submittedName>
</protein>
<evidence type="ECO:0000313" key="2">
    <source>
        <dbReference type="Proteomes" id="UP000037696"/>
    </source>
</evidence>
<name>A0A0M8NZX4_9EURO</name>
<evidence type="ECO:0000313" key="1">
    <source>
        <dbReference type="EMBL" id="KOS42666.1"/>
    </source>
</evidence>
<keyword evidence="2" id="KW-1185">Reference proteome</keyword>
<sequence length="148" mass="16319">MLSTHGTLISSRSLRVTLLNQVPRTPLSRSSFGSLVTFSLSINGRPLILQRNASRTQLTPNRPTRSPLRFLPPPTNPPPPILFLAIPSCITTTFSTIRFALWGVITIIVPCSWGVLDLILCNLTFTTLNSINCSHSTMPFDVHHVDLS</sequence>
<dbReference type="Proteomes" id="UP000037696">
    <property type="component" value="Unassembled WGS sequence"/>
</dbReference>
<comment type="caution">
    <text evidence="1">The sequence shown here is derived from an EMBL/GenBank/DDBJ whole genome shotgun (WGS) entry which is preliminary data.</text>
</comment>
<gene>
    <name evidence="1" type="ORF">ACN38_g6419</name>
</gene>
<organism evidence="1 2">
    <name type="scientific">Penicillium nordicum</name>
    <dbReference type="NCBI Taxonomy" id="229535"/>
    <lineage>
        <taxon>Eukaryota</taxon>
        <taxon>Fungi</taxon>
        <taxon>Dikarya</taxon>
        <taxon>Ascomycota</taxon>
        <taxon>Pezizomycotina</taxon>
        <taxon>Eurotiomycetes</taxon>
        <taxon>Eurotiomycetidae</taxon>
        <taxon>Eurotiales</taxon>
        <taxon>Aspergillaceae</taxon>
        <taxon>Penicillium</taxon>
    </lineage>
</organism>